<accession>T0KA32</accession>
<gene>
    <name evidence="1" type="ORF">CGLO_11866</name>
</gene>
<organism evidence="1 2">
    <name type="scientific">Colletotrichum gloeosporioides (strain Cg-14)</name>
    <name type="common">Anthracnose fungus</name>
    <name type="synonym">Glomerella cingulata</name>
    <dbReference type="NCBI Taxonomy" id="1237896"/>
    <lineage>
        <taxon>Eukaryota</taxon>
        <taxon>Fungi</taxon>
        <taxon>Dikarya</taxon>
        <taxon>Ascomycota</taxon>
        <taxon>Pezizomycotina</taxon>
        <taxon>Sordariomycetes</taxon>
        <taxon>Hypocreomycetidae</taxon>
        <taxon>Glomerellales</taxon>
        <taxon>Glomerellaceae</taxon>
        <taxon>Colletotrichum</taxon>
        <taxon>Colletotrichum gloeosporioides species complex</taxon>
    </lineage>
</organism>
<protein>
    <submittedName>
        <fullName evidence="1">Uncharacterized protein</fullName>
    </submittedName>
</protein>
<evidence type="ECO:0000313" key="2">
    <source>
        <dbReference type="Proteomes" id="UP000015530"/>
    </source>
</evidence>
<dbReference type="AlphaFoldDB" id="T0KA32"/>
<sequence>MAVATVSLTKNGSPIFFLMSLSD</sequence>
<dbReference type="HOGENOM" id="CLU_3423269_0_0_1"/>
<name>T0KA32_COLGC</name>
<reference evidence="2" key="1">
    <citation type="journal article" date="2013" name="Mol. Plant Microbe Interact.">
        <title>Global aspects of pacC regulation of pathogenicity genes in Colletotrichum gloeosporioides as revealed by transcriptome analysis.</title>
        <authorList>
            <person name="Alkan N."/>
            <person name="Meng X."/>
            <person name="Friedlander G."/>
            <person name="Reuveni E."/>
            <person name="Sukno S."/>
            <person name="Sherman A."/>
            <person name="Thon M."/>
            <person name="Fluhr R."/>
            <person name="Prusky D."/>
        </authorList>
    </citation>
    <scope>NUCLEOTIDE SEQUENCE [LARGE SCALE GENOMIC DNA]</scope>
    <source>
        <strain evidence="2">Cg-14</strain>
    </source>
</reference>
<dbReference type="Proteomes" id="UP000015530">
    <property type="component" value="Unassembled WGS sequence"/>
</dbReference>
<proteinExistence type="predicted"/>
<comment type="caution">
    <text evidence="1">The sequence shown here is derived from an EMBL/GenBank/DDBJ whole genome shotgun (WGS) entry which is preliminary data.</text>
</comment>
<dbReference type="EMBL" id="AMYD01002505">
    <property type="protein sequence ID" value="EQB48859.1"/>
    <property type="molecule type" value="Genomic_DNA"/>
</dbReference>
<evidence type="ECO:0000313" key="1">
    <source>
        <dbReference type="EMBL" id="EQB48859.1"/>
    </source>
</evidence>